<reference evidence="1" key="1">
    <citation type="submission" date="2021-06" db="EMBL/GenBank/DDBJ databases">
        <authorList>
            <person name="Kallberg Y."/>
            <person name="Tangrot J."/>
            <person name="Rosling A."/>
        </authorList>
    </citation>
    <scope>NUCLEOTIDE SEQUENCE</scope>
    <source>
        <strain evidence="1">87-6 pot B 2015</strain>
    </source>
</reference>
<dbReference type="Proteomes" id="UP000789375">
    <property type="component" value="Unassembled WGS sequence"/>
</dbReference>
<evidence type="ECO:0000313" key="1">
    <source>
        <dbReference type="EMBL" id="CAG8737368.1"/>
    </source>
</evidence>
<evidence type="ECO:0000313" key="2">
    <source>
        <dbReference type="Proteomes" id="UP000789375"/>
    </source>
</evidence>
<proteinExistence type="predicted"/>
<comment type="caution">
    <text evidence="1">The sequence shown here is derived from an EMBL/GenBank/DDBJ whole genome shotgun (WGS) entry which is preliminary data.</text>
</comment>
<feature type="non-terminal residue" evidence="1">
    <location>
        <position position="1"/>
    </location>
</feature>
<dbReference type="AlphaFoldDB" id="A0A9N9NJ37"/>
<protein>
    <submittedName>
        <fullName evidence="1">15436_t:CDS:1</fullName>
    </submittedName>
</protein>
<dbReference type="EMBL" id="CAJVPP010019193">
    <property type="protein sequence ID" value="CAG8737368.1"/>
    <property type="molecule type" value="Genomic_DNA"/>
</dbReference>
<keyword evidence="2" id="KW-1185">Reference proteome</keyword>
<gene>
    <name evidence="1" type="ORF">FMOSSE_LOCUS15961</name>
</gene>
<sequence>EEKEEENNKQVNNKNQGRELLRRASLLHDEFYVVNKAEN</sequence>
<name>A0A9N9NJ37_FUNMO</name>
<organism evidence="1 2">
    <name type="scientific">Funneliformis mosseae</name>
    <name type="common">Endomycorrhizal fungus</name>
    <name type="synonym">Glomus mosseae</name>
    <dbReference type="NCBI Taxonomy" id="27381"/>
    <lineage>
        <taxon>Eukaryota</taxon>
        <taxon>Fungi</taxon>
        <taxon>Fungi incertae sedis</taxon>
        <taxon>Mucoromycota</taxon>
        <taxon>Glomeromycotina</taxon>
        <taxon>Glomeromycetes</taxon>
        <taxon>Glomerales</taxon>
        <taxon>Glomeraceae</taxon>
        <taxon>Funneliformis</taxon>
    </lineage>
</organism>
<accession>A0A9N9NJ37</accession>